<proteinExistence type="predicted"/>
<organism evidence="1 2">
    <name type="scientific">Stecheria intestinalis</name>
    <dbReference type="NCBI Taxonomy" id="2606630"/>
    <lineage>
        <taxon>Bacteria</taxon>
        <taxon>Bacillati</taxon>
        <taxon>Bacillota</taxon>
        <taxon>Erysipelotrichia</taxon>
        <taxon>Erysipelotrichales</taxon>
        <taxon>Erysipelotrichaceae</taxon>
        <taxon>Stecheria</taxon>
    </lineage>
</organism>
<dbReference type="InterPro" id="IPR012460">
    <property type="entry name" value="DUF1667"/>
</dbReference>
<protein>
    <submittedName>
        <fullName evidence="1">DUF1667 domain-containing protein</fullName>
    </submittedName>
</protein>
<dbReference type="SUPFAM" id="SSF53706">
    <property type="entry name" value="Formate dehydrogenase/DMSO reductase, domains 1-3"/>
    <property type="match status" value="1"/>
</dbReference>
<dbReference type="PANTHER" id="PTHR39450:SF1">
    <property type="entry name" value="DUF1667 DOMAIN-CONTAINING PROTEIN"/>
    <property type="match status" value="1"/>
</dbReference>
<gene>
    <name evidence="1" type="ORF">FYJ51_08070</name>
</gene>
<comment type="caution">
    <text evidence="1">The sequence shown here is derived from an EMBL/GenBank/DDBJ whole genome shotgun (WGS) entry which is preliminary data.</text>
</comment>
<accession>A0A7X2TFL4</accession>
<dbReference type="PANTHER" id="PTHR39450">
    <property type="entry name" value="MOLYBDOPTERIN OXIDOREDUCTASE, 4FE-4S CLUSTER-BINDING SUBUNIT"/>
    <property type="match status" value="1"/>
</dbReference>
<dbReference type="Pfam" id="PF07892">
    <property type="entry name" value="DUF1667"/>
    <property type="match status" value="1"/>
</dbReference>
<dbReference type="EMBL" id="VUMN01000018">
    <property type="protein sequence ID" value="MSS58864.1"/>
    <property type="molecule type" value="Genomic_DNA"/>
</dbReference>
<dbReference type="Gene3D" id="3.10.530.10">
    <property type="entry name" value="CPE0013-like"/>
    <property type="match status" value="1"/>
</dbReference>
<keyword evidence="2" id="KW-1185">Reference proteome</keyword>
<sequence length="122" mass="13722">MEQKELVCVNCPKGCRITVTLEDGKVKEIRGFSCDKGKQYAAQETTRPMRILTTTVRIEGARLRVLPVITDKEIPLDQMQEAMKQVRKTTVQAPIKVSDIIVRNFLGTDANLVASRSMEKQS</sequence>
<dbReference type="AlphaFoldDB" id="A0A7X2TFL4"/>
<dbReference type="Proteomes" id="UP000461880">
    <property type="component" value="Unassembled WGS sequence"/>
</dbReference>
<evidence type="ECO:0000313" key="1">
    <source>
        <dbReference type="EMBL" id="MSS58864.1"/>
    </source>
</evidence>
<dbReference type="SUPFAM" id="SSF160148">
    <property type="entry name" value="CPE0013-like"/>
    <property type="match status" value="1"/>
</dbReference>
<dbReference type="RefSeq" id="WP_154504856.1">
    <property type="nucleotide sequence ID" value="NZ_VUMN01000018.1"/>
</dbReference>
<reference evidence="1 2" key="1">
    <citation type="submission" date="2019-08" db="EMBL/GenBank/DDBJ databases">
        <title>In-depth cultivation of the pig gut microbiome towards novel bacterial diversity and tailored functional studies.</title>
        <authorList>
            <person name="Wylensek D."/>
            <person name="Hitch T.C.A."/>
            <person name="Clavel T."/>
        </authorList>
    </citation>
    <scope>NUCLEOTIDE SEQUENCE [LARGE SCALE GENOMIC DNA]</scope>
    <source>
        <strain evidence="1 2">Oil+RF-744-GAM-WT-6</strain>
    </source>
</reference>
<evidence type="ECO:0000313" key="2">
    <source>
        <dbReference type="Proteomes" id="UP000461880"/>
    </source>
</evidence>
<name>A0A7X2TFL4_9FIRM</name>
<dbReference type="InterPro" id="IPR036593">
    <property type="entry name" value="CPE0013-like_sf"/>
</dbReference>